<keyword evidence="2" id="KW-1185">Reference proteome</keyword>
<organism evidence="3">
    <name type="scientific">Haemonchus placei</name>
    <name type="common">Barber's pole worm</name>
    <dbReference type="NCBI Taxonomy" id="6290"/>
    <lineage>
        <taxon>Eukaryota</taxon>
        <taxon>Metazoa</taxon>
        <taxon>Ecdysozoa</taxon>
        <taxon>Nematoda</taxon>
        <taxon>Chromadorea</taxon>
        <taxon>Rhabditida</taxon>
        <taxon>Rhabditina</taxon>
        <taxon>Rhabditomorpha</taxon>
        <taxon>Strongyloidea</taxon>
        <taxon>Trichostrongylidae</taxon>
        <taxon>Haemonchus</taxon>
    </lineage>
</organism>
<sequence>MKLRYEKPRAGGPTYDEWMMEPSSFVVKSFSGEMLTVLAPSSTHPRLRLTLLKTVSTVNCYSTHSTDLSTTCKELEACCKRRRY</sequence>
<dbReference type="AlphaFoldDB" id="A0A0N4W7I0"/>
<name>A0A0N4W7I0_HAEPC</name>
<evidence type="ECO:0000313" key="3">
    <source>
        <dbReference type="WBParaSite" id="HPLM_0000608901-mRNA-1"/>
    </source>
</evidence>
<dbReference type="WBParaSite" id="HPLM_0000608901-mRNA-1">
    <property type="protein sequence ID" value="HPLM_0000608901-mRNA-1"/>
    <property type="gene ID" value="HPLM_0000608901"/>
</dbReference>
<evidence type="ECO:0000313" key="1">
    <source>
        <dbReference type="EMBL" id="VDO27923.1"/>
    </source>
</evidence>
<evidence type="ECO:0000313" key="2">
    <source>
        <dbReference type="Proteomes" id="UP000268014"/>
    </source>
</evidence>
<gene>
    <name evidence="1" type="ORF">HPLM_LOCUS6081</name>
</gene>
<reference evidence="3" key="1">
    <citation type="submission" date="2017-02" db="UniProtKB">
        <authorList>
            <consortium name="WormBaseParasite"/>
        </authorList>
    </citation>
    <scope>IDENTIFICATION</scope>
</reference>
<protein>
    <submittedName>
        <fullName evidence="1 3">Uncharacterized protein</fullName>
    </submittedName>
</protein>
<proteinExistence type="predicted"/>
<dbReference type="EMBL" id="UZAF01016434">
    <property type="protein sequence ID" value="VDO27923.1"/>
    <property type="molecule type" value="Genomic_DNA"/>
</dbReference>
<accession>A0A0N4W7I0</accession>
<reference evidence="1 2" key="2">
    <citation type="submission" date="2018-11" db="EMBL/GenBank/DDBJ databases">
        <authorList>
            <consortium name="Pathogen Informatics"/>
        </authorList>
    </citation>
    <scope>NUCLEOTIDE SEQUENCE [LARGE SCALE GENOMIC DNA]</scope>
    <source>
        <strain evidence="1 2">MHpl1</strain>
    </source>
</reference>
<dbReference type="Proteomes" id="UP000268014">
    <property type="component" value="Unassembled WGS sequence"/>
</dbReference>